<protein>
    <submittedName>
        <fullName evidence="1">Uncharacterized protein</fullName>
    </submittedName>
</protein>
<dbReference type="Proteomes" id="UP000798662">
    <property type="component" value="Chromosome 3"/>
</dbReference>
<evidence type="ECO:0000313" key="2">
    <source>
        <dbReference type="Proteomes" id="UP000798662"/>
    </source>
</evidence>
<sequence>MADVVDGRRRGGGSSTAAAAAAAAAEASLAASGYSTGGDAAETPASIGELAALPWTCVHEHDDEVLGGGMVLLGINVIGFTREQSPAGNRLKTLLNASTKLRLGGTVADRAGADSLGALALLNLRKYRQAA</sequence>
<evidence type="ECO:0000313" key="1">
    <source>
        <dbReference type="EMBL" id="KAK1869977.1"/>
    </source>
</evidence>
<proteinExistence type="predicted"/>
<gene>
    <name evidence="1" type="ORF">I4F81_012442</name>
</gene>
<name>A0ACC3CII2_PYRYE</name>
<reference evidence="1" key="1">
    <citation type="submission" date="2019-11" db="EMBL/GenBank/DDBJ databases">
        <title>Nori genome reveals adaptations in red seaweeds to the harsh intertidal environment.</title>
        <authorList>
            <person name="Wang D."/>
            <person name="Mao Y."/>
        </authorList>
    </citation>
    <scope>NUCLEOTIDE SEQUENCE</scope>
    <source>
        <tissue evidence="1">Gametophyte</tissue>
    </source>
</reference>
<keyword evidence="2" id="KW-1185">Reference proteome</keyword>
<organism evidence="1 2">
    <name type="scientific">Pyropia yezoensis</name>
    <name type="common">Susabi-nori</name>
    <name type="synonym">Porphyra yezoensis</name>
    <dbReference type="NCBI Taxonomy" id="2788"/>
    <lineage>
        <taxon>Eukaryota</taxon>
        <taxon>Rhodophyta</taxon>
        <taxon>Bangiophyceae</taxon>
        <taxon>Bangiales</taxon>
        <taxon>Bangiaceae</taxon>
        <taxon>Pyropia</taxon>
    </lineage>
</organism>
<comment type="caution">
    <text evidence="1">The sequence shown here is derived from an EMBL/GenBank/DDBJ whole genome shotgun (WGS) entry which is preliminary data.</text>
</comment>
<accession>A0ACC3CII2</accession>
<dbReference type="EMBL" id="CM020620">
    <property type="protein sequence ID" value="KAK1869977.1"/>
    <property type="molecule type" value="Genomic_DNA"/>
</dbReference>